<organism evidence="1 2">
    <name type="scientific">Roseburia intestinalis L1-82</name>
    <dbReference type="NCBI Taxonomy" id="536231"/>
    <lineage>
        <taxon>Bacteria</taxon>
        <taxon>Bacillati</taxon>
        <taxon>Bacillota</taxon>
        <taxon>Clostridia</taxon>
        <taxon>Lachnospirales</taxon>
        <taxon>Lachnospiraceae</taxon>
        <taxon>Roseburia</taxon>
    </lineage>
</organism>
<evidence type="ECO:0000313" key="2">
    <source>
        <dbReference type="Proteomes" id="UP000004828"/>
    </source>
</evidence>
<proteinExistence type="predicted"/>
<dbReference type="EMBL" id="ABYJ02000230">
    <property type="protein sequence ID" value="EEU99213.1"/>
    <property type="molecule type" value="Genomic_DNA"/>
</dbReference>
<protein>
    <submittedName>
        <fullName evidence="1">Uncharacterized protein</fullName>
    </submittedName>
</protein>
<dbReference type="Proteomes" id="UP000004828">
    <property type="component" value="Unassembled WGS sequence"/>
</dbReference>
<dbReference type="AlphaFoldDB" id="C7GG21"/>
<comment type="caution">
    <text evidence="1">The sequence shown here is derived from an EMBL/GenBank/DDBJ whole genome shotgun (WGS) entry which is preliminary data.</text>
</comment>
<gene>
    <name evidence="1" type="ORF">ROSINTL182_08880</name>
</gene>
<dbReference type="HOGENOM" id="CLU_2773331_0_0_9"/>
<reference evidence="1 2" key="1">
    <citation type="submission" date="2009-08" db="EMBL/GenBank/DDBJ databases">
        <authorList>
            <person name="Weinstock G."/>
            <person name="Sodergren E."/>
            <person name="Clifton S."/>
            <person name="Fulton L."/>
            <person name="Fulton B."/>
            <person name="Courtney L."/>
            <person name="Fronick C."/>
            <person name="Harrison M."/>
            <person name="Strong C."/>
            <person name="Farmer C."/>
            <person name="Delahaunty K."/>
            <person name="Markovic C."/>
            <person name="Hall O."/>
            <person name="Minx P."/>
            <person name="Tomlinson C."/>
            <person name="Mitreva M."/>
            <person name="Nelson J."/>
            <person name="Hou S."/>
            <person name="Wollam A."/>
            <person name="Pepin K.H."/>
            <person name="Johnson M."/>
            <person name="Bhonagiri V."/>
            <person name="Nash W.E."/>
            <person name="Warren W."/>
            <person name="Chinwalla A."/>
            <person name="Mardis E.R."/>
            <person name="Wilson R.K."/>
        </authorList>
    </citation>
    <scope>NUCLEOTIDE SEQUENCE [LARGE SCALE GENOMIC DNA]</scope>
    <source>
        <strain evidence="1 2">L1-82</strain>
    </source>
</reference>
<evidence type="ECO:0000313" key="1">
    <source>
        <dbReference type="EMBL" id="EEU99213.1"/>
    </source>
</evidence>
<name>C7GG21_9FIRM</name>
<accession>C7GG21</accession>
<sequence length="69" mass="8358">MGKILSLVKTVDFFILYKENKKLTSRHTKIFETFERFRCKNKQKRYSKNGKYGKNAVKSCKFVDKKRFQ</sequence>